<proteinExistence type="inferred from homology"/>
<keyword evidence="7 12" id="KW-0408">Iron</keyword>
<dbReference type="FunFam" id="3.40.1060.10:FF:000001">
    <property type="entry name" value="Aconitate hydratase, mitochondrial"/>
    <property type="match status" value="1"/>
</dbReference>
<dbReference type="PRINTS" id="PR00415">
    <property type="entry name" value="ACONITASE"/>
</dbReference>
<dbReference type="EC" id="4.2.1.3" evidence="12"/>
<dbReference type="SUPFAM" id="SSF53732">
    <property type="entry name" value="Aconitase iron-sulfur domain"/>
    <property type="match status" value="1"/>
</dbReference>
<keyword evidence="5 12" id="KW-0479">Metal-binding</keyword>
<dbReference type="InterPro" id="IPR018136">
    <property type="entry name" value="Aconitase_4Fe-4S_BS"/>
</dbReference>
<evidence type="ECO:0000256" key="9">
    <source>
        <dbReference type="ARBA" id="ARBA00023128"/>
    </source>
</evidence>
<name>A0A061S7A7_9CHLO</name>
<dbReference type="SUPFAM" id="SSF52016">
    <property type="entry name" value="LeuD/IlvD-like"/>
    <property type="match status" value="1"/>
</dbReference>
<dbReference type="CDD" id="cd01578">
    <property type="entry name" value="AcnA_Mitochon_Swivel"/>
    <property type="match status" value="1"/>
</dbReference>
<evidence type="ECO:0000256" key="3">
    <source>
        <dbReference type="ARBA" id="ARBA00007185"/>
    </source>
</evidence>
<keyword evidence="6 12" id="KW-0809">Transit peptide</keyword>
<protein>
    <recommendedName>
        <fullName evidence="12">Aconitate hydratase, mitochondrial</fullName>
        <shortName evidence="12">Aconitase</shortName>
        <ecNumber evidence="12">4.2.1.3</ecNumber>
    </recommendedName>
</protein>
<evidence type="ECO:0000256" key="1">
    <source>
        <dbReference type="ARBA" id="ARBA00004173"/>
    </source>
</evidence>
<gene>
    <name evidence="15" type="primary">ACNA</name>
    <name evidence="15" type="ORF">TSPGSL018_14662</name>
</gene>
<dbReference type="FunFam" id="3.20.19.10:FF:000002">
    <property type="entry name" value="Aconitate hydratase, mitochondrial"/>
    <property type="match status" value="1"/>
</dbReference>
<keyword evidence="9 12" id="KW-0496">Mitochondrion</keyword>
<evidence type="ECO:0000259" key="14">
    <source>
        <dbReference type="Pfam" id="PF00694"/>
    </source>
</evidence>
<evidence type="ECO:0000256" key="6">
    <source>
        <dbReference type="ARBA" id="ARBA00022946"/>
    </source>
</evidence>
<comment type="catalytic activity">
    <reaction evidence="11 12">
        <text>citrate = D-threo-isocitrate</text>
        <dbReference type="Rhea" id="RHEA:10336"/>
        <dbReference type="ChEBI" id="CHEBI:15562"/>
        <dbReference type="ChEBI" id="CHEBI:16947"/>
        <dbReference type="EC" id="4.2.1.3"/>
    </reaction>
</comment>
<dbReference type="PROSITE" id="PS01244">
    <property type="entry name" value="ACONITASE_2"/>
    <property type="match status" value="1"/>
</dbReference>
<dbReference type="InterPro" id="IPR006248">
    <property type="entry name" value="Aconitase_mito-like"/>
</dbReference>
<dbReference type="InterPro" id="IPR015932">
    <property type="entry name" value="Aconitase_dom2"/>
</dbReference>
<dbReference type="GO" id="GO:0051539">
    <property type="term" value="F:4 iron, 4 sulfur cluster binding"/>
    <property type="evidence" value="ECO:0007669"/>
    <property type="project" value="UniProtKB-UniRule"/>
</dbReference>
<dbReference type="InterPro" id="IPR000573">
    <property type="entry name" value="AconitaseA/IPMdHydase_ssu_swvl"/>
</dbReference>
<dbReference type="PROSITE" id="PS00450">
    <property type="entry name" value="ACONITASE_1"/>
    <property type="match status" value="1"/>
</dbReference>
<dbReference type="PANTHER" id="PTHR43160:SF3">
    <property type="entry name" value="ACONITATE HYDRATASE, MITOCHONDRIAL"/>
    <property type="match status" value="1"/>
</dbReference>
<evidence type="ECO:0000313" key="15">
    <source>
        <dbReference type="EMBL" id="JAC78641.1"/>
    </source>
</evidence>
<keyword evidence="4" id="KW-0816">Tricarboxylic acid cycle</keyword>
<comment type="cofactor">
    <cofactor evidence="12">
        <name>[4Fe-4S] cluster</name>
        <dbReference type="ChEBI" id="CHEBI:49883"/>
    </cofactor>
    <text evidence="12">Binds 1 [4Fe-4S] cluster per subunit.</text>
</comment>
<dbReference type="PANTHER" id="PTHR43160">
    <property type="entry name" value="ACONITATE HYDRATASE B"/>
    <property type="match status" value="1"/>
</dbReference>
<dbReference type="FunFam" id="3.30.499.10:FF:000003">
    <property type="entry name" value="Aconitate hydratase, mitochondrial"/>
    <property type="match status" value="1"/>
</dbReference>
<organism evidence="15">
    <name type="scientific">Tetraselmis sp. GSL018</name>
    <dbReference type="NCBI Taxonomy" id="582737"/>
    <lineage>
        <taxon>Eukaryota</taxon>
        <taxon>Viridiplantae</taxon>
        <taxon>Chlorophyta</taxon>
        <taxon>core chlorophytes</taxon>
        <taxon>Chlorodendrophyceae</taxon>
        <taxon>Chlorodendrales</taxon>
        <taxon>Chlorodendraceae</taxon>
        <taxon>Tetraselmis</taxon>
    </lineage>
</organism>
<dbReference type="InterPro" id="IPR050926">
    <property type="entry name" value="Aconitase/IPM_isomerase"/>
</dbReference>
<dbReference type="Gene3D" id="3.40.1060.10">
    <property type="entry name" value="Aconitase, Domain 2"/>
    <property type="match status" value="1"/>
</dbReference>
<dbReference type="FunFam" id="3.30.499.10:FF:000004">
    <property type="entry name" value="Aconitate hydratase, mitochondrial"/>
    <property type="match status" value="1"/>
</dbReference>
<dbReference type="NCBIfam" id="TIGR01340">
    <property type="entry name" value="aconitase_mito"/>
    <property type="match status" value="1"/>
</dbReference>
<dbReference type="InterPro" id="IPR001030">
    <property type="entry name" value="Acoase/IPM_deHydtase_lsu_aba"/>
</dbReference>
<keyword evidence="10 12" id="KW-0456">Lyase</keyword>
<dbReference type="AlphaFoldDB" id="A0A061S7A7"/>
<evidence type="ECO:0000256" key="7">
    <source>
        <dbReference type="ARBA" id="ARBA00023004"/>
    </source>
</evidence>
<comment type="pathway">
    <text evidence="2">Carbohydrate metabolism; tricarboxylic acid cycle; isocitrate from oxaloacetate: step 2/2.</text>
</comment>
<evidence type="ECO:0000256" key="8">
    <source>
        <dbReference type="ARBA" id="ARBA00023014"/>
    </source>
</evidence>
<comment type="subcellular location">
    <subcellularLocation>
        <location evidence="1 12">Mitochondrion</location>
    </subcellularLocation>
</comment>
<dbReference type="Pfam" id="PF00330">
    <property type="entry name" value="Aconitase"/>
    <property type="match status" value="1"/>
</dbReference>
<feature type="domain" description="Aconitase/3-isopropylmalate dehydratase large subunit alpha/beta/alpha" evidence="13">
    <location>
        <begin position="48"/>
        <end position="494"/>
    </location>
</feature>
<dbReference type="EMBL" id="GBEZ01006776">
    <property type="protein sequence ID" value="JAC78641.1"/>
    <property type="molecule type" value="Transcribed_RNA"/>
</dbReference>
<keyword evidence="8 12" id="KW-0411">Iron-sulfur</keyword>
<evidence type="ECO:0000256" key="11">
    <source>
        <dbReference type="ARBA" id="ARBA00023501"/>
    </source>
</evidence>
<sequence>MSSVMSELPKVQLSRHDNKVFLNDNYAFMDERIKVVKKRLNRPLTLSEKIVYGHLDDPATQDIERGKSYLKLRPDRVAMQDATAQMAMLQFMSSGLPKTAVPSTIHCDHLIEGTTSPQEDRKGQFGGRADLEHAMDINREVYDFLSTSAAKYGVGFWKPGSGIIHQIVLENYAFPGGLMIGTDSHTPNAGGLGMCAIGVGGADAVDVMAGLPWELKCPKVIGVKLTGSMSNWTSPKDVICKVAGILTVKGGTGAIVEYFGPGVESISCTGMATICNMGAEIGATTSVFPYNQRMGKYLRATDRSAIADLADKFASNLVPDEGAEYDQVIEINLSELQPHVNGPFTPDLAHPLSELAAHIKENGWPSELKAGLIGSCTNSSYEDMTRAASVAKQALEAGIKAKIPFTISPGSEQIRATIERDGIMDVFNKVGGTVLSNSCGPCIGQWKRTDVAKGEANSIVTSFNRNFAARNDGNPATHAFVTSPELVTAFAIAGDLSFNPEKDTLISADGSELHLKSPFGDELPDKGFDLGEDTYQAPPEDGSNVSVAVDPNSNRLQLLEPFQKLGDAIDDALVLIKTKGKCTTDHISMAGPWLKYRGHLDNISNNMLIGAVNSENDEVNKVKNQLTGEYGAVPDVARHYKANNKRWVVVGDENYGEGSSREHAALEPRHLGGAAVIVRSFARIHETNLKKQGMLPLTFANPEDYDLIEPSDKLSIKGLDTFTPGVPLTVEATRANGEKYSFQVNHSFNENQINWFKHGSALNAMAAASLSA</sequence>
<dbReference type="InterPro" id="IPR015928">
    <property type="entry name" value="Aconitase/3IPM_dehydase_swvl"/>
</dbReference>
<evidence type="ECO:0000256" key="12">
    <source>
        <dbReference type="RuleBase" id="RU362107"/>
    </source>
</evidence>
<dbReference type="Gene3D" id="3.30.499.10">
    <property type="entry name" value="Aconitase, domain 3"/>
    <property type="match status" value="2"/>
</dbReference>
<evidence type="ECO:0000256" key="2">
    <source>
        <dbReference type="ARBA" id="ARBA00004717"/>
    </source>
</evidence>
<feature type="domain" description="Aconitase A/isopropylmalate dehydratase small subunit swivel" evidence="14">
    <location>
        <begin position="574"/>
        <end position="701"/>
    </location>
</feature>
<dbReference type="InterPro" id="IPR015931">
    <property type="entry name" value="Acnase/IPM_dHydase_lsu_aba_1/3"/>
</dbReference>
<evidence type="ECO:0000256" key="10">
    <source>
        <dbReference type="ARBA" id="ARBA00023239"/>
    </source>
</evidence>
<dbReference type="InterPro" id="IPR036008">
    <property type="entry name" value="Aconitase_4Fe-4S_dom"/>
</dbReference>
<evidence type="ECO:0000256" key="4">
    <source>
        <dbReference type="ARBA" id="ARBA00022532"/>
    </source>
</evidence>
<accession>A0A061S7A7</accession>
<dbReference type="Pfam" id="PF00694">
    <property type="entry name" value="Aconitase_C"/>
    <property type="match status" value="1"/>
</dbReference>
<dbReference type="GO" id="GO:0005829">
    <property type="term" value="C:cytosol"/>
    <property type="evidence" value="ECO:0007669"/>
    <property type="project" value="TreeGrafter"/>
</dbReference>
<reference evidence="15" key="1">
    <citation type="submission" date="2014-05" db="EMBL/GenBank/DDBJ databases">
        <title>The transcriptome of the halophilic microalga Tetraselmis sp. GSL018 isolated from the Great Salt Lake, Utah.</title>
        <authorList>
            <person name="Jinkerson R.E."/>
            <person name="D'Adamo S."/>
            <person name="Posewitz M.C."/>
        </authorList>
    </citation>
    <scope>NUCLEOTIDE SEQUENCE</scope>
    <source>
        <strain evidence="15">GSL018</strain>
    </source>
</reference>
<dbReference type="Gene3D" id="3.20.19.10">
    <property type="entry name" value="Aconitase, domain 4"/>
    <property type="match status" value="1"/>
</dbReference>
<comment type="similarity">
    <text evidence="3 12">Belongs to the aconitase/IPM isomerase family.</text>
</comment>
<dbReference type="GO" id="GO:0006099">
    <property type="term" value="P:tricarboxylic acid cycle"/>
    <property type="evidence" value="ECO:0007669"/>
    <property type="project" value="UniProtKB-KW"/>
</dbReference>
<dbReference type="NCBIfam" id="NF005558">
    <property type="entry name" value="PRK07229.1"/>
    <property type="match status" value="1"/>
</dbReference>
<dbReference type="GO" id="GO:0046872">
    <property type="term" value="F:metal ion binding"/>
    <property type="evidence" value="ECO:0007669"/>
    <property type="project" value="UniProtKB-UniRule"/>
</dbReference>
<evidence type="ECO:0000256" key="5">
    <source>
        <dbReference type="ARBA" id="ARBA00022723"/>
    </source>
</evidence>
<dbReference type="CDD" id="cd01584">
    <property type="entry name" value="AcnA_Mitochondrial"/>
    <property type="match status" value="1"/>
</dbReference>
<dbReference type="GO" id="GO:0005739">
    <property type="term" value="C:mitochondrion"/>
    <property type="evidence" value="ECO:0007669"/>
    <property type="project" value="UniProtKB-SubCell"/>
</dbReference>
<dbReference type="GO" id="GO:0003994">
    <property type="term" value="F:aconitate hydratase activity"/>
    <property type="evidence" value="ECO:0007669"/>
    <property type="project" value="UniProtKB-EC"/>
</dbReference>
<evidence type="ECO:0000259" key="13">
    <source>
        <dbReference type="Pfam" id="PF00330"/>
    </source>
</evidence>